<dbReference type="SUPFAM" id="SSF48264">
    <property type="entry name" value="Cytochrome P450"/>
    <property type="match status" value="1"/>
</dbReference>
<evidence type="ECO:0000256" key="5">
    <source>
        <dbReference type="ARBA" id="ARBA00023004"/>
    </source>
</evidence>
<feature type="compositionally biased region" description="Basic residues" evidence="8">
    <location>
        <begin position="1"/>
        <end position="13"/>
    </location>
</feature>
<evidence type="ECO:0000256" key="7">
    <source>
        <dbReference type="RuleBase" id="RU000461"/>
    </source>
</evidence>
<dbReference type="InterPro" id="IPR001128">
    <property type="entry name" value="Cyt_P450"/>
</dbReference>
<reference evidence="9" key="1">
    <citation type="journal article" date="2014" name="Int. J. Syst. Evol. Microbiol.">
        <title>Complete genome sequence of Corynebacterium casei LMG S-19264T (=DSM 44701T), isolated from a smear-ripened cheese.</title>
        <authorList>
            <consortium name="US DOE Joint Genome Institute (JGI-PGF)"/>
            <person name="Walter F."/>
            <person name="Albersmeier A."/>
            <person name="Kalinowski J."/>
            <person name="Ruckert C."/>
        </authorList>
    </citation>
    <scope>NUCLEOTIDE SEQUENCE</scope>
    <source>
        <strain evidence="9">CGMCC 4.7308</strain>
    </source>
</reference>
<dbReference type="PANTHER" id="PTHR46696">
    <property type="entry name" value="P450, PUTATIVE (EUROFUNG)-RELATED"/>
    <property type="match status" value="1"/>
</dbReference>
<sequence>MTALPRGRRRRPPARPVSAAAGTARTVAGEPVGPGYRDRMTGSAATHTGTGDAGGVATGGVAAGTGAGGVVADPRAGVGPGGTGTTAADLGFDPADPAFVTDPYPVFRRLRDHGPVIPLPDRQLFLLTRFPDVHAALRDRRLGRDYHHRYTDEEFGRAGEDPRWPRWAASERWSLLNLEPPDHTRLRRLVTKVFTARSVQALRPRIEELARHHLSRALAGGGDFDLIADYAQPYSVQVICTLLGVPVADGPRLLDWSHAIVKMYELATPEPLQQAAERAGGEFIDYVTDLIAQRRAHPQDDLVTELVQVSDEGQRLSQDEIVCTVIVLLNAGHEATVNTLGNGLRALLMHPDQWRRLTSGEVDPLVAVEELIRWDPPLQMFERWVLDDGVEFGGRTFRVGERIGMLFGSANRDPDRFHEPDRFDVGRGDATHIGFGGGLHFCIGAPLARLELEVSLRRLRELDDLRLAREPQYHPHFVIRGLTGLHVKTDRTVPTEEGTAT</sequence>
<comment type="caution">
    <text evidence="9">The sequence shown here is derived from an EMBL/GenBank/DDBJ whole genome shotgun (WGS) entry which is preliminary data.</text>
</comment>
<dbReference type="Proteomes" id="UP000655208">
    <property type="component" value="Unassembled WGS sequence"/>
</dbReference>
<keyword evidence="3 7" id="KW-0479">Metal-binding</keyword>
<keyword evidence="6 7" id="KW-0503">Monooxygenase</keyword>
<keyword evidence="10" id="KW-1185">Reference proteome</keyword>
<reference evidence="9" key="2">
    <citation type="submission" date="2020-09" db="EMBL/GenBank/DDBJ databases">
        <authorList>
            <person name="Sun Q."/>
            <person name="Zhou Y."/>
        </authorList>
    </citation>
    <scope>NUCLEOTIDE SEQUENCE</scope>
    <source>
        <strain evidence="9">CGMCC 4.7308</strain>
    </source>
</reference>
<name>A0A917SX27_9ACTN</name>
<dbReference type="Pfam" id="PF00067">
    <property type="entry name" value="p450"/>
    <property type="match status" value="2"/>
</dbReference>
<evidence type="ECO:0000256" key="6">
    <source>
        <dbReference type="ARBA" id="ARBA00023033"/>
    </source>
</evidence>
<dbReference type="PANTHER" id="PTHR46696:SF1">
    <property type="entry name" value="CYTOCHROME P450 YJIB-RELATED"/>
    <property type="match status" value="1"/>
</dbReference>
<dbReference type="InterPro" id="IPR036396">
    <property type="entry name" value="Cyt_P450_sf"/>
</dbReference>
<dbReference type="EMBL" id="BMNA01000004">
    <property type="protein sequence ID" value="GGM02265.1"/>
    <property type="molecule type" value="Genomic_DNA"/>
</dbReference>
<dbReference type="PRINTS" id="PR00359">
    <property type="entry name" value="BP450"/>
</dbReference>
<accession>A0A917SX27</accession>
<protein>
    <submittedName>
        <fullName evidence="9">Cytochrome P450</fullName>
    </submittedName>
</protein>
<evidence type="ECO:0000256" key="4">
    <source>
        <dbReference type="ARBA" id="ARBA00023002"/>
    </source>
</evidence>
<dbReference type="GO" id="GO:0005506">
    <property type="term" value="F:iron ion binding"/>
    <property type="evidence" value="ECO:0007669"/>
    <property type="project" value="InterPro"/>
</dbReference>
<dbReference type="InterPro" id="IPR002397">
    <property type="entry name" value="Cyt_P450_B"/>
</dbReference>
<dbReference type="FunFam" id="1.10.630.10:FF:000018">
    <property type="entry name" value="Cytochrome P450 monooxygenase"/>
    <property type="match status" value="1"/>
</dbReference>
<dbReference type="GO" id="GO:0020037">
    <property type="term" value="F:heme binding"/>
    <property type="evidence" value="ECO:0007669"/>
    <property type="project" value="InterPro"/>
</dbReference>
<evidence type="ECO:0000256" key="8">
    <source>
        <dbReference type="SAM" id="MobiDB-lite"/>
    </source>
</evidence>
<gene>
    <name evidence="9" type="ORF">GCM10011594_22920</name>
</gene>
<keyword evidence="5 7" id="KW-0408">Iron</keyword>
<dbReference type="GO" id="GO:0016705">
    <property type="term" value="F:oxidoreductase activity, acting on paired donors, with incorporation or reduction of molecular oxygen"/>
    <property type="evidence" value="ECO:0007669"/>
    <property type="project" value="InterPro"/>
</dbReference>
<dbReference type="InterPro" id="IPR017972">
    <property type="entry name" value="Cyt_P450_CS"/>
</dbReference>
<evidence type="ECO:0000313" key="10">
    <source>
        <dbReference type="Proteomes" id="UP000655208"/>
    </source>
</evidence>
<dbReference type="Gene3D" id="1.10.630.10">
    <property type="entry name" value="Cytochrome P450"/>
    <property type="match status" value="1"/>
</dbReference>
<dbReference type="PROSITE" id="PS00086">
    <property type="entry name" value="CYTOCHROME_P450"/>
    <property type="match status" value="1"/>
</dbReference>
<comment type="similarity">
    <text evidence="1 7">Belongs to the cytochrome P450 family.</text>
</comment>
<keyword evidence="2 7" id="KW-0349">Heme</keyword>
<dbReference type="GO" id="GO:0004497">
    <property type="term" value="F:monooxygenase activity"/>
    <property type="evidence" value="ECO:0007669"/>
    <property type="project" value="UniProtKB-KW"/>
</dbReference>
<organism evidence="9 10">
    <name type="scientific">Nakamurella endophytica</name>
    <dbReference type="NCBI Taxonomy" id="1748367"/>
    <lineage>
        <taxon>Bacteria</taxon>
        <taxon>Bacillati</taxon>
        <taxon>Actinomycetota</taxon>
        <taxon>Actinomycetes</taxon>
        <taxon>Nakamurellales</taxon>
        <taxon>Nakamurellaceae</taxon>
        <taxon>Nakamurella</taxon>
    </lineage>
</organism>
<evidence type="ECO:0000256" key="3">
    <source>
        <dbReference type="ARBA" id="ARBA00022723"/>
    </source>
</evidence>
<evidence type="ECO:0000313" key="9">
    <source>
        <dbReference type="EMBL" id="GGM02265.1"/>
    </source>
</evidence>
<evidence type="ECO:0000256" key="2">
    <source>
        <dbReference type="ARBA" id="ARBA00022617"/>
    </source>
</evidence>
<dbReference type="AlphaFoldDB" id="A0A917SX27"/>
<feature type="compositionally biased region" description="Low complexity" evidence="8">
    <location>
        <begin position="41"/>
        <end position="50"/>
    </location>
</feature>
<proteinExistence type="inferred from homology"/>
<feature type="region of interest" description="Disordered" evidence="8">
    <location>
        <begin position="1"/>
        <end position="52"/>
    </location>
</feature>
<keyword evidence="4 7" id="KW-0560">Oxidoreductase</keyword>
<dbReference type="CDD" id="cd20625">
    <property type="entry name" value="CYP164-like"/>
    <property type="match status" value="1"/>
</dbReference>
<evidence type="ECO:0000256" key="1">
    <source>
        <dbReference type="ARBA" id="ARBA00010617"/>
    </source>
</evidence>